<evidence type="ECO:0000256" key="1">
    <source>
        <dbReference type="ARBA" id="ARBA00022692"/>
    </source>
</evidence>
<feature type="transmembrane region" description="Helical" evidence="4">
    <location>
        <begin position="90"/>
        <end position="109"/>
    </location>
</feature>
<evidence type="ECO:0000256" key="3">
    <source>
        <dbReference type="ARBA" id="ARBA00023136"/>
    </source>
</evidence>
<dbReference type="Proteomes" id="UP000199415">
    <property type="component" value="Unassembled WGS sequence"/>
</dbReference>
<organism evidence="5 6">
    <name type="scientific">Limimonas halophila</name>
    <dbReference type="NCBI Taxonomy" id="1082479"/>
    <lineage>
        <taxon>Bacteria</taxon>
        <taxon>Pseudomonadati</taxon>
        <taxon>Pseudomonadota</taxon>
        <taxon>Alphaproteobacteria</taxon>
        <taxon>Rhodospirillales</taxon>
        <taxon>Rhodovibrionaceae</taxon>
        <taxon>Limimonas</taxon>
    </lineage>
</organism>
<dbReference type="STRING" id="1082479.SAMN05216241_101113"/>
<evidence type="ECO:0000256" key="2">
    <source>
        <dbReference type="ARBA" id="ARBA00022989"/>
    </source>
</evidence>
<feature type="transmembrane region" description="Helical" evidence="4">
    <location>
        <begin position="63"/>
        <end position="83"/>
    </location>
</feature>
<dbReference type="PANTHER" id="PTHR43596:SF1">
    <property type="entry name" value="ADP,ATP CARRIER PROTEIN"/>
    <property type="match status" value="1"/>
</dbReference>
<feature type="transmembrane region" description="Helical" evidence="4">
    <location>
        <begin position="24"/>
        <end position="43"/>
    </location>
</feature>
<dbReference type="Pfam" id="PF07690">
    <property type="entry name" value="MFS_1"/>
    <property type="match status" value="1"/>
</dbReference>
<dbReference type="SUPFAM" id="SSF103473">
    <property type="entry name" value="MFS general substrate transporter"/>
    <property type="match status" value="1"/>
</dbReference>
<dbReference type="RefSeq" id="WP_218119070.1">
    <property type="nucleotide sequence ID" value="NZ_FNCE01000001.1"/>
</dbReference>
<dbReference type="Gene3D" id="1.20.1250.20">
    <property type="entry name" value="MFS general substrate transporter like domains"/>
    <property type="match status" value="1"/>
</dbReference>
<dbReference type="GO" id="GO:0022857">
    <property type="term" value="F:transmembrane transporter activity"/>
    <property type="evidence" value="ECO:0007669"/>
    <property type="project" value="InterPro"/>
</dbReference>
<accession>A0A1G7L491</accession>
<protein>
    <submittedName>
        <fullName evidence="5">ATP:ADP antiporter, AAA family</fullName>
    </submittedName>
</protein>
<dbReference type="InterPro" id="IPR036259">
    <property type="entry name" value="MFS_trans_sf"/>
</dbReference>
<dbReference type="AlphaFoldDB" id="A0A1G7L491"/>
<dbReference type="EMBL" id="FNCE01000001">
    <property type="protein sequence ID" value="SDF44362.1"/>
    <property type="molecule type" value="Genomic_DNA"/>
</dbReference>
<keyword evidence="1 4" id="KW-0812">Transmembrane</keyword>
<dbReference type="CDD" id="cd06174">
    <property type="entry name" value="MFS"/>
    <property type="match status" value="1"/>
</dbReference>
<gene>
    <name evidence="5" type="ORF">SAMN05216241_101113</name>
</gene>
<feature type="transmembrane region" description="Helical" evidence="4">
    <location>
        <begin position="244"/>
        <end position="263"/>
    </location>
</feature>
<keyword evidence="6" id="KW-1185">Reference proteome</keyword>
<name>A0A1G7L491_9PROT</name>
<evidence type="ECO:0000256" key="4">
    <source>
        <dbReference type="SAM" id="Phobius"/>
    </source>
</evidence>
<proteinExistence type="predicted"/>
<feature type="transmembrane region" description="Helical" evidence="4">
    <location>
        <begin position="153"/>
        <end position="176"/>
    </location>
</feature>
<evidence type="ECO:0000313" key="6">
    <source>
        <dbReference type="Proteomes" id="UP000199415"/>
    </source>
</evidence>
<reference evidence="5 6" key="1">
    <citation type="submission" date="2016-10" db="EMBL/GenBank/DDBJ databases">
        <authorList>
            <person name="de Groot N.N."/>
        </authorList>
    </citation>
    <scope>NUCLEOTIDE SEQUENCE [LARGE SCALE GENOMIC DNA]</scope>
    <source>
        <strain evidence="5 6">DSM 25584</strain>
    </source>
</reference>
<dbReference type="PANTHER" id="PTHR43596">
    <property type="entry name" value="ADP,ATP CARRIER PROTEIN"/>
    <property type="match status" value="1"/>
</dbReference>
<sequence length="442" mass="46780">MSDQRPVQAIPLISRALLVRRGELPGLVGGFAFFFCLLCSYYVLRPVRDEMGIRGGVENLEWLFTGTFVLMLGAVPLYGWLASRFSRRRLVPTVYGFFIACMAGFAVWLESGLTPAWAARAFFLWLSVFNLFVVSIFWSLMADLFDNEQAKRLFGAIAAGGSVGAIAGPGLTAALAERLGPSGLLPIAAAVLAATLPCLWVLVRWQDRHGHGGQEQGAALGGRVLDGLRSVLGSRYLQGVGGFIWLYTTLATFLYFAQAGIVADTFGDTGSRTAAFAWIDLATNTLTVGAQLFVAARLIRAVGLPATLALVPALLVGGFLVLAAAPVFAAIAAVQVVRRAGNYALARPGREMLFTPLSRSEKYKAKNVVDTLIYRGGDAIAGWLYAGLGGLGLAVPGVALVAVPISGAWAVLGWWLGRARDARVAEQAADEGGITPASAAAK</sequence>
<feature type="transmembrane region" description="Helical" evidence="4">
    <location>
        <begin position="308"/>
        <end position="334"/>
    </location>
</feature>
<keyword evidence="3 4" id="KW-0472">Membrane</keyword>
<feature type="transmembrane region" description="Helical" evidence="4">
    <location>
        <begin position="393"/>
        <end position="416"/>
    </location>
</feature>
<evidence type="ECO:0000313" key="5">
    <source>
        <dbReference type="EMBL" id="SDF44362.1"/>
    </source>
</evidence>
<dbReference type="InterPro" id="IPR011701">
    <property type="entry name" value="MFS"/>
</dbReference>
<feature type="transmembrane region" description="Helical" evidence="4">
    <location>
        <begin position="275"/>
        <end position="296"/>
    </location>
</feature>
<feature type="transmembrane region" description="Helical" evidence="4">
    <location>
        <begin position="121"/>
        <end position="141"/>
    </location>
</feature>
<feature type="transmembrane region" description="Helical" evidence="4">
    <location>
        <begin position="182"/>
        <end position="203"/>
    </location>
</feature>
<keyword evidence="2 4" id="KW-1133">Transmembrane helix</keyword>